<sequence>MHQVEKIMHKTIPLKMRTLSIIFIFSLSSILLLASCKKNSIENPDISVVLPGSGPDTTKAPAPIVYDRTVNIGTGSGVLNFDGATFGVKCNDLIKIKGGNYTSINIKNVISADGCPITFKNDGLVELAGNYNAMSLENLKNVYISGDGTPGLAKGFSFRDNSYRAVVITGTLNKFTFQYAAFKNIGDLDITFKYNDVYDGTEGSYSKDLKFLNMSCDNTAQFLTTGGYIQGGVVYGLVKNIEVANIDFQNAPDVGTVVFMGNVENYNIHNNKINNINTSNNNHNGIFQIAGNGRFHDNLVTNHQGNAIRAWGHTVGSTPKDILIYNNIVLNSRKYSGFEVQAYADRITPGKTTYTNAIIFNNTCGNLNLSNDWQAAVVDVYGMSGGKVDVYNNLGFNFMPNQKLIALQWAEVIPNASYNIYNETSGQAGITDQTSLNLTSNSAAKYKGRPTPFVITDFYGKPRSATAPSIGAVE</sequence>
<evidence type="ECO:0008006" key="3">
    <source>
        <dbReference type="Google" id="ProtNLM"/>
    </source>
</evidence>
<dbReference type="Proteomes" id="UP000071561">
    <property type="component" value="Chromosome"/>
</dbReference>
<dbReference type="PATRIC" id="fig|188932.3.peg.209"/>
<evidence type="ECO:0000313" key="1">
    <source>
        <dbReference type="EMBL" id="AMP97176.1"/>
    </source>
</evidence>
<dbReference type="InterPro" id="IPR011050">
    <property type="entry name" value="Pectin_lyase_fold/virulence"/>
</dbReference>
<name>A0A127V762_9SPHI</name>
<evidence type="ECO:0000313" key="2">
    <source>
        <dbReference type="Proteomes" id="UP000071561"/>
    </source>
</evidence>
<organism evidence="1 2">
    <name type="scientific">Pedobacter cryoconitis</name>
    <dbReference type="NCBI Taxonomy" id="188932"/>
    <lineage>
        <taxon>Bacteria</taxon>
        <taxon>Pseudomonadati</taxon>
        <taxon>Bacteroidota</taxon>
        <taxon>Sphingobacteriia</taxon>
        <taxon>Sphingobacteriales</taxon>
        <taxon>Sphingobacteriaceae</taxon>
        <taxon>Pedobacter</taxon>
    </lineage>
</organism>
<protein>
    <recommendedName>
        <fullName evidence="3">Parallel beta helix pectate lyase-like protein</fullName>
    </recommendedName>
</protein>
<dbReference type="KEGG" id="pcm:AY601_0206"/>
<proteinExistence type="predicted"/>
<accession>A0A127V762</accession>
<dbReference type="EMBL" id="CP014504">
    <property type="protein sequence ID" value="AMP97176.1"/>
    <property type="molecule type" value="Genomic_DNA"/>
</dbReference>
<reference evidence="1 2" key="1">
    <citation type="submission" date="2016-03" db="EMBL/GenBank/DDBJ databases">
        <title>Complete genome sequence of Pedobacter cryoconitis PAMC 27485.</title>
        <authorList>
            <person name="Lee J."/>
            <person name="Kim O.-S."/>
        </authorList>
    </citation>
    <scope>NUCLEOTIDE SEQUENCE [LARGE SCALE GENOMIC DNA]</scope>
    <source>
        <strain evidence="1 2">PAMC 27485</strain>
    </source>
</reference>
<dbReference type="SUPFAM" id="SSF51126">
    <property type="entry name" value="Pectin lyase-like"/>
    <property type="match status" value="1"/>
</dbReference>
<dbReference type="AlphaFoldDB" id="A0A127V762"/>
<keyword evidence="2" id="KW-1185">Reference proteome</keyword>
<gene>
    <name evidence="1" type="ORF">AY601_0206</name>
</gene>